<keyword evidence="3" id="KW-1185">Reference proteome</keyword>
<organism evidence="1 3">
    <name type="scientific">Gibberella zeae (strain ATCC MYA-4620 / CBS 123657 / FGSC 9075 / NRRL 31084 / PH-1)</name>
    <name type="common">Wheat head blight fungus</name>
    <name type="synonym">Fusarium graminearum</name>
    <dbReference type="NCBI Taxonomy" id="229533"/>
    <lineage>
        <taxon>Eukaryota</taxon>
        <taxon>Fungi</taxon>
        <taxon>Dikarya</taxon>
        <taxon>Ascomycota</taxon>
        <taxon>Pezizomycotina</taxon>
        <taxon>Sordariomycetes</taxon>
        <taxon>Hypocreomycetidae</taxon>
        <taxon>Hypocreales</taxon>
        <taxon>Nectriaceae</taxon>
        <taxon>Fusarium</taxon>
    </lineage>
</organism>
<dbReference type="Proteomes" id="UP000070720">
    <property type="component" value="Chromosome 2"/>
</dbReference>
<name>A0A098DKP0_GIBZE</name>
<gene>
    <name evidence="1" type="ORF">FGRAMPH1_01T15475</name>
</gene>
<sequence>MSSPRLIKLYLLRALGEYGQVTNALVHMSRDETVNIGLVFQETFELINKGGLPRPRFFIQAQNLQDV</sequence>
<dbReference type="EMBL" id="HG970333">
    <property type="protein sequence ID" value="CEF79539.1"/>
    <property type="molecule type" value="Genomic_DNA"/>
</dbReference>
<evidence type="ECO:0000313" key="3">
    <source>
        <dbReference type="Proteomes" id="UP000070720"/>
    </source>
</evidence>
<reference evidence="2 3" key="1">
    <citation type="journal article" date="2007" name="Science">
        <title>The Fusarium graminearum genome reveals a link between localized polymorphism and pathogen specialization.</title>
        <authorList>
            <person name="Cuomo C.A."/>
            <person name="Gueldener U."/>
            <person name="Xu J.-R."/>
            <person name="Trail F."/>
            <person name="Turgeon B.G."/>
            <person name="Di Pietro A."/>
            <person name="Walton J.D."/>
            <person name="Ma L.-J."/>
            <person name="Baker S.E."/>
            <person name="Rep M."/>
            <person name="Adam G."/>
            <person name="Antoniw J."/>
            <person name="Baldwin T."/>
            <person name="Calvo S.E."/>
            <person name="Chang Y.-L."/>
            <person name="DeCaprio D."/>
            <person name="Gale L.R."/>
            <person name="Gnerre S."/>
            <person name="Goswami R.S."/>
            <person name="Hammond-Kosack K."/>
            <person name="Harris L.J."/>
            <person name="Hilburn K."/>
            <person name="Kennell J.C."/>
            <person name="Kroken S."/>
            <person name="Magnuson J.K."/>
            <person name="Mannhaupt G."/>
            <person name="Mauceli E.W."/>
            <person name="Mewes H.-W."/>
            <person name="Mitterbauer R."/>
            <person name="Muehlbauer G."/>
            <person name="Muensterkoetter M."/>
            <person name="Nelson D."/>
            <person name="O'Donnell K."/>
            <person name="Ouellet T."/>
            <person name="Qi W."/>
            <person name="Quesneville H."/>
            <person name="Roncero M.I.G."/>
            <person name="Seong K.-Y."/>
            <person name="Tetko I.V."/>
            <person name="Urban M."/>
            <person name="Waalwijk C."/>
            <person name="Ward T.J."/>
            <person name="Yao J."/>
            <person name="Birren B.W."/>
            <person name="Kistler H.C."/>
        </authorList>
    </citation>
    <scope>NUCLEOTIDE SEQUENCE [LARGE SCALE GENOMIC DNA]</scope>
    <source>
        <strain evidence="3">ATCC MYA-4620 / CBS 123657 / FGSC 9075 / NRRL 31084 / PH-1</strain>
        <strain evidence="2">PH-1 / ATCC MYA-4620 / FGSC 9075 / NRRL 31084</strain>
    </source>
</reference>
<dbReference type="AlphaFoldDB" id="A0A098DKP0"/>
<accession>A0A098DKP0</accession>
<reference evidence="2" key="4">
    <citation type="submission" date="2017-01" db="UniProtKB">
        <authorList>
            <consortium name="EnsemblFungi"/>
        </authorList>
    </citation>
    <scope>IDENTIFICATION</scope>
    <source>
        <strain evidence="2">PH-1 / ATCC MYA-4620 / FGSC 9075 / NRRL 31084</strain>
    </source>
</reference>
<accession>A0A0E0S7R4</accession>
<reference evidence="2 3" key="2">
    <citation type="journal article" date="2010" name="Nature">
        <title>Comparative genomics reveals mobile pathogenicity chromosomes in Fusarium.</title>
        <authorList>
            <person name="Ma L.J."/>
            <person name="van der Does H.C."/>
            <person name="Borkovich K.A."/>
            <person name="Coleman J.J."/>
            <person name="Daboussi M.J."/>
            <person name="Di Pietro A."/>
            <person name="Dufresne M."/>
            <person name="Freitag M."/>
            <person name="Grabherr M."/>
            <person name="Henrissat B."/>
            <person name="Houterman P.M."/>
            <person name="Kang S."/>
            <person name="Shim W.B."/>
            <person name="Woloshuk C."/>
            <person name="Xie X."/>
            <person name="Xu J.R."/>
            <person name="Antoniw J."/>
            <person name="Baker S.E."/>
            <person name="Bluhm B.H."/>
            <person name="Breakspear A."/>
            <person name="Brown D.W."/>
            <person name="Butchko R.A."/>
            <person name="Chapman S."/>
            <person name="Coulson R."/>
            <person name="Coutinho P.M."/>
            <person name="Danchin E.G."/>
            <person name="Diener A."/>
            <person name="Gale L.R."/>
            <person name="Gardiner D.M."/>
            <person name="Goff S."/>
            <person name="Hammond-Kosack K.E."/>
            <person name="Hilburn K."/>
            <person name="Hua-Van A."/>
            <person name="Jonkers W."/>
            <person name="Kazan K."/>
            <person name="Kodira C.D."/>
            <person name="Koehrsen M."/>
            <person name="Kumar L."/>
            <person name="Lee Y.H."/>
            <person name="Li L."/>
            <person name="Manners J.M."/>
            <person name="Miranda-Saavedra D."/>
            <person name="Mukherjee M."/>
            <person name="Park G."/>
            <person name="Park J."/>
            <person name="Park S.Y."/>
            <person name="Proctor R.H."/>
            <person name="Regev A."/>
            <person name="Ruiz-Roldan M.C."/>
            <person name="Sain D."/>
            <person name="Sakthikumar S."/>
            <person name="Sykes S."/>
            <person name="Schwartz D.C."/>
            <person name="Turgeon B.G."/>
            <person name="Wapinski I."/>
            <person name="Yoder O."/>
            <person name="Young S."/>
            <person name="Zeng Q."/>
            <person name="Zhou S."/>
            <person name="Galagan J."/>
            <person name="Cuomo C.A."/>
            <person name="Kistler H.C."/>
            <person name="Rep M."/>
        </authorList>
    </citation>
    <scope>GENOME REANNOTATION</scope>
    <source>
        <strain evidence="3">ATCC MYA-4620 / CBS 123657 / FGSC 9075 / NRRL 31084 / PH-1</strain>
        <strain evidence="2">PH-1 / ATCC MYA-4620 / FGSC 9075 / NRRL 31084</strain>
    </source>
</reference>
<evidence type="ECO:0000313" key="1">
    <source>
        <dbReference type="EMBL" id="CEF79539.1"/>
    </source>
</evidence>
<dbReference type="InParanoid" id="A0A098DKP0"/>
<dbReference type="VEuPathDB" id="FungiDB:FGRAMPH1_01G15475"/>
<proteinExistence type="predicted"/>
<dbReference type="EnsemblFungi" id="CEF79539">
    <property type="protein sequence ID" value="CEF79539"/>
    <property type="gene ID" value="FGRRES_20214"/>
</dbReference>
<evidence type="ECO:0000313" key="2">
    <source>
        <dbReference type="EnsemblFungi" id="CEF79539"/>
    </source>
</evidence>
<protein>
    <submittedName>
        <fullName evidence="1">Chromosome 2, complete genome</fullName>
    </submittedName>
</protein>
<reference evidence="1 3" key="3">
    <citation type="journal article" date="2015" name="BMC Genomics">
        <title>The completed genome sequence of the pathogenic ascomycete fungus Fusarium graminearum.</title>
        <authorList>
            <person name="King R."/>
            <person name="Urban M."/>
            <person name="Hammond-Kosack M.C."/>
            <person name="Hassani-Pak K."/>
            <person name="Hammond-Kosack K.E."/>
        </authorList>
    </citation>
    <scope>NUCLEOTIDE SEQUENCE [LARGE SCALE GENOMIC DNA]</scope>
    <source>
        <strain evidence="3">ATCC MYA-4620 / CBS 123657 / FGSC 9075 / NRRL 31084 / PH-1</strain>
        <strain evidence="1">PH-1</strain>
    </source>
</reference>